<dbReference type="PANTHER" id="PTHR32322:SF18">
    <property type="entry name" value="S-ADENOSYLMETHIONINE_S-ADENOSYLHOMOCYSTEINE TRANSPORTER"/>
    <property type="match status" value="1"/>
</dbReference>
<evidence type="ECO:0000256" key="5">
    <source>
        <dbReference type="ARBA" id="ARBA00023136"/>
    </source>
</evidence>
<dbReference type="GO" id="GO:0005886">
    <property type="term" value="C:plasma membrane"/>
    <property type="evidence" value="ECO:0007669"/>
    <property type="project" value="UniProtKB-SubCell"/>
</dbReference>
<feature type="transmembrane region" description="Helical" evidence="6">
    <location>
        <begin position="147"/>
        <end position="165"/>
    </location>
</feature>
<evidence type="ECO:0000313" key="8">
    <source>
        <dbReference type="EMBL" id="PWB74781.1"/>
    </source>
</evidence>
<feature type="domain" description="EamA" evidence="7">
    <location>
        <begin position="6"/>
        <end position="133"/>
    </location>
</feature>
<dbReference type="SUPFAM" id="SSF103481">
    <property type="entry name" value="Multidrug resistance efflux transporter EmrE"/>
    <property type="match status" value="2"/>
</dbReference>
<feature type="transmembrane region" description="Helical" evidence="6">
    <location>
        <begin position="64"/>
        <end position="81"/>
    </location>
</feature>
<comment type="caution">
    <text evidence="8">The sequence shown here is derived from an EMBL/GenBank/DDBJ whole genome shotgun (WGS) entry which is preliminary data.</text>
</comment>
<evidence type="ECO:0000256" key="1">
    <source>
        <dbReference type="ARBA" id="ARBA00004651"/>
    </source>
</evidence>
<evidence type="ECO:0000256" key="2">
    <source>
        <dbReference type="ARBA" id="ARBA00022475"/>
    </source>
</evidence>
<organism evidence="8 9">
    <name type="scientific">candidate division GN15 bacterium</name>
    <dbReference type="NCBI Taxonomy" id="2072418"/>
    <lineage>
        <taxon>Bacteria</taxon>
        <taxon>candidate division GN15</taxon>
    </lineage>
</organism>
<evidence type="ECO:0000259" key="7">
    <source>
        <dbReference type="Pfam" id="PF00892"/>
    </source>
</evidence>
<sequence>MTRNSFYLMLAVLFWGFSYIAIKVVLTELEPVEMISARFLMASVTLGAIILAKRKSFAVREMRGKLVIAAGVVFLHFWVMATGMKETSAANTAWILTTAPIFIAILSWVYLKEPFTPYQWLGLGLACVGMVALVSNGNLENLSWIRSRGDFIVLGSCVTWAFYTVGAREITSKVDPLVATFWMVTIAGIVFVPYTLITSGIGKFVALSSETAISLVFLGVFCLALAFWLWSEGLKNQPAAEVGVYLYIEPIFTVIGAWVLLKEPITIWLLVGAALISLGVYVSERFGRMKLAEHDV</sequence>
<dbReference type="EMBL" id="PQAP01000023">
    <property type="protein sequence ID" value="PWB74781.1"/>
    <property type="molecule type" value="Genomic_DNA"/>
</dbReference>
<evidence type="ECO:0000313" key="9">
    <source>
        <dbReference type="Proteomes" id="UP000250918"/>
    </source>
</evidence>
<feature type="transmembrane region" description="Helical" evidence="6">
    <location>
        <begin position="7"/>
        <end position="26"/>
    </location>
</feature>
<feature type="domain" description="EamA" evidence="7">
    <location>
        <begin position="148"/>
        <end position="282"/>
    </location>
</feature>
<evidence type="ECO:0000256" key="4">
    <source>
        <dbReference type="ARBA" id="ARBA00022989"/>
    </source>
</evidence>
<keyword evidence="2" id="KW-1003">Cell membrane</keyword>
<dbReference type="InterPro" id="IPR050638">
    <property type="entry name" value="AA-Vitamin_Transporters"/>
</dbReference>
<keyword evidence="5 6" id="KW-0472">Membrane</keyword>
<dbReference type="Pfam" id="PF00892">
    <property type="entry name" value="EamA"/>
    <property type="match status" value="2"/>
</dbReference>
<keyword evidence="4 6" id="KW-1133">Transmembrane helix</keyword>
<reference evidence="8 9" key="1">
    <citation type="journal article" date="2018" name="ISME J.">
        <title>A methanotrophic archaeon couples anaerobic oxidation of methane to Fe(III) reduction.</title>
        <authorList>
            <person name="Cai C."/>
            <person name="Leu A.O."/>
            <person name="Xie G.J."/>
            <person name="Guo J."/>
            <person name="Feng Y."/>
            <person name="Zhao J.X."/>
            <person name="Tyson G.W."/>
            <person name="Yuan Z."/>
            <person name="Hu S."/>
        </authorList>
    </citation>
    <scope>NUCLEOTIDE SEQUENCE [LARGE SCALE GENOMIC DNA]</scope>
    <source>
        <strain evidence="8">FeB_12</strain>
    </source>
</reference>
<dbReference type="AlphaFoldDB" id="A0A855XB62"/>
<name>A0A855XB62_9BACT</name>
<dbReference type="InterPro" id="IPR000620">
    <property type="entry name" value="EamA_dom"/>
</dbReference>
<evidence type="ECO:0000256" key="6">
    <source>
        <dbReference type="SAM" id="Phobius"/>
    </source>
</evidence>
<protein>
    <recommendedName>
        <fullName evidence="7">EamA domain-containing protein</fullName>
    </recommendedName>
</protein>
<dbReference type="Proteomes" id="UP000250918">
    <property type="component" value="Unassembled WGS sequence"/>
</dbReference>
<feature type="transmembrane region" description="Helical" evidence="6">
    <location>
        <begin position="93"/>
        <end position="111"/>
    </location>
</feature>
<proteinExistence type="predicted"/>
<feature type="transmembrane region" description="Helical" evidence="6">
    <location>
        <begin position="177"/>
        <end position="197"/>
    </location>
</feature>
<dbReference type="Gene3D" id="1.10.3730.20">
    <property type="match status" value="2"/>
</dbReference>
<feature type="transmembrane region" description="Helical" evidence="6">
    <location>
        <begin position="32"/>
        <end position="52"/>
    </location>
</feature>
<feature type="transmembrane region" description="Helical" evidence="6">
    <location>
        <begin position="265"/>
        <end position="282"/>
    </location>
</feature>
<dbReference type="PANTHER" id="PTHR32322">
    <property type="entry name" value="INNER MEMBRANE TRANSPORTER"/>
    <property type="match status" value="1"/>
</dbReference>
<accession>A0A855XB62</accession>
<comment type="subcellular location">
    <subcellularLocation>
        <location evidence="1">Cell membrane</location>
        <topology evidence="1">Multi-pass membrane protein</topology>
    </subcellularLocation>
</comment>
<evidence type="ECO:0000256" key="3">
    <source>
        <dbReference type="ARBA" id="ARBA00022692"/>
    </source>
</evidence>
<feature type="transmembrane region" description="Helical" evidence="6">
    <location>
        <begin position="212"/>
        <end position="230"/>
    </location>
</feature>
<gene>
    <name evidence="8" type="ORF">C3F09_03590</name>
</gene>
<feature type="transmembrane region" description="Helical" evidence="6">
    <location>
        <begin position="242"/>
        <end position="259"/>
    </location>
</feature>
<keyword evidence="3 6" id="KW-0812">Transmembrane</keyword>
<feature type="transmembrane region" description="Helical" evidence="6">
    <location>
        <begin position="118"/>
        <end position="135"/>
    </location>
</feature>
<dbReference type="InterPro" id="IPR037185">
    <property type="entry name" value="EmrE-like"/>
</dbReference>